<evidence type="ECO:0000256" key="1">
    <source>
        <dbReference type="SAM" id="MobiDB-lite"/>
    </source>
</evidence>
<organism evidence="2 3">
    <name type="scientific">Phrynocephalus forsythii</name>
    <dbReference type="NCBI Taxonomy" id="171643"/>
    <lineage>
        <taxon>Eukaryota</taxon>
        <taxon>Metazoa</taxon>
        <taxon>Chordata</taxon>
        <taxon>Craniata</taxon>
        <taxon>Vertebrata</taxon>
        <taxon>Euteleostomi</taxon>
        <taxon>Lepidosauria</taxon>
        <taxon>Squamata</taxon>
        <taxon>Bifurcata</taxon>
        <taxon>Unidentata</taxon>
        <taxon>Episquamata</taxon>
        <taxon>Toxicofera</taxon>
        <taxon>Iguania</taxon>
        <taxon>Acrodonta</taxon>
        <taxon>Agamidae</taxon>
        <taxon>Agaminae</taxon>
        <taxon>Phrynocephalus</taxon>
    </lineage>
</organism>
<dbReference type="EMBL" id="JAPFRF010000011">
    <property type="protein sequence ID" value="KAJ7316698.1"/>
    <property type="molecule type" value="Genomic_DNA"/>
</dbReference>
<name>A0A9Q0XIR4_9SAUR</name>
<dbReference type="AlphaFoldDB" id="A0A9Q0XIR4"/>
<gene>
    <name evidence="2" type="ORF">JRQ81_002860</name>
</gene>
<protein>
    <submittedName>
        <fullName evidence="2">Uncharacterized protein</fullName>
    </submittedName>
</protein>
<reference evidence="2" key="1">
    <citation type="journal article" date="2023" name="DNA Res.">
        <title>Chromosome-level genome assembly of Phrynocephalus forsythii using third-generation DNA sequencing and Hi-C analysis.</title>
        <authorList>
            <person name="Qi Y."/>
            <person name="Zhao W."/>
            <person name="Zhao Y."/>
            <person name="Niu C."/>
            <person name="Cao S."/>
            <person name="Zhang Y."/>
        </authorList>
    </citation>
    <scope>NUCLEOTIDE SEQUENCE</scope>
    <source>
        <tissue evidence="2">Muscle</tissue>
    </source>
</reference>
<dbReference type="Proteomes" id="UP001142489">
    <property type="component" value="Unassembled WGS sequence"/>
</dbReference>
<comment type="caution">
    <text evidence="2">The sequence shown here is derived from an EMBL/GenBank/DDBJ whole genome shotgun (WGS) entry which is preliminary data.</text>
</comment>
<accession>A0A9Q0XIR4</accession>
<feature type="compositionally biased region" description="Low complexity" evidence="1">
    <location>
        <begin position="106"/>
        <end position="115"/>
    </location>
</feature>
<sequence length="138" mass="14199">MCEGPQAKDPGDGATGGKQLCQKGLGFGDNMEECFDVRACDREPPLVSDNAAGPMRDRSAVLSQPIAGNRGDQSRASRGPPAGGGPVPPPPPPPPPPASREGNTMASRTWRAAALARRRPAASPVKGIANKASVQKSH</sequence>
<evidence type="ECO:0000313" key="3">
    <source>
        <dbReference type="Proteomes" id="UP001142489"/>
    </source>
</evidence>
<keyword evidence="3" id="KW-1185">Reference proteome</keyword>
<feature type="compositionally biased region" description="Pro residues" evidence="1">
    <location>
        <begin position="86"/>
        <end position="98"/>
    </location>
</feature>
<proteinExistence type="predicted"/>
<evidence type="ECO:0000313" key="2">
    <source>
        <dbReference type="EMBL" id="KAJ7316698.1"/>
    </source>
</evidence>
<feature type="region of interest" description="Disordered" evidence="1">
    <location>
        <begin position="44"/>
        <end position="138"/>
    </location>
</feature>
<feature type="region of interest" description="Disordered" evidence="1">
    <location>
        <begin position="1"/>
        <end position="28"/>
    </location>
</feature>